<proteinExistence type="predicted"/>
<evidence type="ECO:0000256" key="1">
    <source>
        <dbReference type="SAM" id="Phobius"/>
    </source>
</evidence>
<dbReference type="EMBL" id="CP097966">
    <property type="protein sequence ID" value="URQ63434.1"/>
    <property type="molecule type" value="Genomic_DNA"/>
</dbReference>
<feature type="transmembrane region" description="Helical" evidence="1">
    <location>
        <begin position="50"/>
        <end position="75"/>
    </location>
</feature>
<reference evidence="2" key="1">
    <citation type="submission" date="2022-05" db="EMBL/GenBank/DDBJ databases">
        <title>Single-amplified genomics reveal most streamlined microbe among free-living bacteria.</title>
        <authorList>
            <person name="Roda-Garcia J."/>
            <person name="Haro-Moreno J.M."/>
            <person name="Rodriguez-Valera F."/>
            <person name="Almagro-Moreno S."/>
            <person name="Lopez-Perez M."/>
        </authorList>
    </citation>
    <scope>NUCLEOTIDE SEQUENCE</scope>
    <source>
        <strain evidence="2">TMED112-D2-2</strain>
    </source>
</reference>
<sequence length="77" mass="8569">MKFFDFNFKKIKDFLNSLTEVLLVLVSASLLLGIIFGPETAFVGQVYTNFVAILDMIGQQGLIALVSLIIIFSILKK</sequence>
<keyword evidence="1" id="KW-0472">Membrane</keyword>
<name>A0A9Q8TZL1_9GAMM</name>
<gene>
    <name evidence="2" type="ORF">M9B40_01350</name>
</gene>
<keyword evidence="1" id="KW-0812">Transmembrane</keyword>
<organism evidence="2 3">
    <name type="scientific">SAR86 cluster bacterium</name>
    <dbReference type="NCBI Taxonomy" id="2030880"/>
    <lineage>
        <taxon>Bacteria</taxon>
        <taxon>Pseudomonadati</taxon>
        <taxon>Pseudomonadota</taxon>
        <taxon>Gammaproteobacteria</taxon>
        <taxon>SAR86 cluster</taxon>
    </lineage>
</organism>
<keyword evidence="3" id="KW-1185">Reference proteome</keyword>
<keyword evidence="1" id="KW-1133">Transmembrane helix</keyword>
<evidence type="ECO:0000313" key="2">
    <source>
        <dbReference type="EMBL" id="URQ63434.1"/>
    </source>
</evidence>
<dbReference type="Proteomes" id="UP001056381">
    <property type="component" value="Chromosome"/>
</dbReference>
<feature type="transmembrane region" description="Helical" evidence="1">
    <location>
        <begin position="21"/>
        <end position="38"/>
    </location>
</feature>
<evidence type="ECO:0000313" key="3">
    <source>
        <dbReference type="Proteomes" id="UP001056381"/>
    </source>
</evidence>
<protein>
    <submittedName>
        <fullName evidence="2">Uncharacterized protein</fullName>
    </submittedName>
</protein>
<dbReference type="AlphaFoldDB" id="A0A9Q8TZL1"/>
<accession>A0A9Q8TZL1</accession>